<dbReference type="InterPro" id="IPR042203">
    <property type="entry name" value="Leu/Phe-tRNA_Trfase_C"/>
</dbReference>
<dbReference type="Pfam" id="PF03588">
    <property type="entry name" value="Leu_Phe_trans"/>
    <property type="match status" value="1"/>
</dbReference>
<dbReference type="RefSeq" id="WP_125259696.1">
    <property type="nucleotide sequence ID" value="NZ_CP114280.1"/>
</dbReference>
<sequence>MLLPELSPFSLEFPSPQAALRNPNGLLAFGGDLSPERLLSAYRQGIFPWFSPPDPILWWSPDPRAVLFPAEFHLSRSMKKHMRRAPYQVTLNHAFSAVMAACASERDEGTWIGDDMMQAYLQLHQAGHAHSVEVWHADQLVGGLYGIAQGGLFCGESMFSRADNASKFALAVFLSHFTGCGGQLIDCQVLNPHTASLGARELSRHTFLSRLPSLQQTRLNADCWQPQRLTFRPDFLSDNGDK</sequence>
<reference evidence="5 6" key="1">
    <citation type="submission" date="2022-12" db="EMBL/GenBank/DDBJ databases">
        <title>Complete genome sequencing of Dickeya lacustris type strain LMG30899.</title>
        <authorList>
            <person name="Dobhal S."/>
            <person name="Arizala D."/>
            <person name="Arif M."/>
        </authorList>
    </citation>
    <scope>NUCLEOTIDE SEQUENCE [LARGE SCALE GENOMIC DNA]</scope>
    <source>
        <strain evidence="5 6">LMG30899</strain>
    </source>
</reference>
<comment type="similarity">
    <text evidence="4">Belongs to the L/F-transferase family.</text>
</comment>
<evidence type="ECO:0000313" key="5">
    <source>
        <dbReference type="EMBL" id="WFN55882.1"/>
    </source>
</evidence>
<dbReference type="GO" id="GO:0008914">
    <property type="term" value="F:leucyl-tRNA--protein transferase activity"/>
    <property type="evidence" value="ECO:0007669"/>
    <property type="project" value="UniProtKB-EC"/>
</dbReference>
<dbReference type="PANTHER" id="PTHR30098">
    <property type="entry name" value="LEUCYL/PHENYLALANYL-TRNA--PROTEIN TRANSFERASE"/>
    <property type="match status" value="1"/>
</dbReference>
<dbReference type="EC" id="2.3.2.6" evidence="4"/>
<keyword evidence="1 4" id="KW-0963">Cytoplasm</keyword>
<comment type="function">
    <text evidence="4">Functions in the N-end rule pathway of protein degradation where it conjugates Leu, Phe and, less efficiently, Met from aminoacyl-tRNAs to the N-termini of proteins containing an N-terminal arginine or lysine.</text>
</comment>
<accession>A0ABY8G7G2</accession>
<gene>
    <name evidence="4 5" type="primary">aat</name>
    <name evidence="5" type="ORF">O1Q98_00680</name>
</gene>
<comment type="catalytic activity">
    <reaction evidence="4">
        <text>L-phenylalanyl-tRNA(Phe) + an N-terminal L-alpha-aminoacyl-[protein] = an N-terminal L-phenylalanyl-L-alpha-aminoacyl-[protein] + tRNA(Phe)</text>
        <dbReference type="Rhea" id="RHEA:43632"/>
        <dbReference type="Rhea" id="RHEA-COMP:9668"/>
        <dbReference type="Rhea" id="RHEA-COMP:9699"/>
        <dbReference type="Rhea" id="RHEA-COMP:10636"/>
        <dbReference type="Rhea" id="RHEA-COMP:10637"/>
        <dbReference type="ChEBI" id="CHEBI:78442"/>
        <dbReference type="ChEBI" id="CHEBI:78531"/>
        <dbReference type="ChEBI" id="CHEBI:78597"/>
        <dbReference type="ChEBI" id="CHEBI:83561"/>
        <dbReference type="EC" id="2.3.2.6"/>
    </reaction>
</comment>
<comment type="catalytic activity">
    <reaction evidence="4">
        <text>N-terminal L-arginyl-[protein] + L-leucyl-tRNA(Leu) = N-terminal L-leucyl-L-arginyl-[protein] + tRNA(Leu) + H(+)</text>
        <dbReference type="Rhea" id="RHEA:50416"/>
        <dbReference type="Rhea" id="RHEA-COMP:9613"/>
        <dbReference type="Rhea" id="RHEA-COMP:9622"/>
        <dbReference type="Rhea" id="RHEA-COMP:12672"/>
        <dbReference type="Rhea" id="RHEA-COMP:12673"/>
        <dbReference type="ChEBI" id="CHEBI:15378"/>
        <dbReference type="ChEBI" id="CHEBI:64719"/>
        <dbReference type="ChEBI" id="CHEBI:78442"/>
        <dbReference type="ChEBI" id="CHEBI:78494"/>
        <dbReference type="ChEBI" id="CHEBI:133044"/>
        <dbReference type="EC" id="2.3.2.6"/>
    </reaction>
</comment>
<proteinExistence type="inferred from homology"/>
<dbReference type="Gene3D" id="3.40.630.70">
    <property type="entry name" value="Leucyl/phenylalanyl-tRNA-protein transferase, C-terminal domain"/>
    <property type="match status" value="1"/>
</dbReference>
<comment type="catalytic activity">
    <reaction evidence="4">
        <text>N-terminal L-lysyl-[protein] + L-leucyl-tRNA(Leu) = N-terminal L-leucyl-L-lysyl-[protein] + tRNA(Leu) + H(+)</text>
        <dbReference type="Rhea" id="RHEA:12340"/>
        <dbReference type="Rhea" id="RHEA-COMP:9613"/>
        <dbReference type="Rhea" id="RHEA-COMP:9622"/>
        <dbReference type="Rhea" id="RHEA-COMP:12670"/>
        <dbReference type="Rhea" id="RHEA-COMP:12671"/>
        <dbReference type="ChEBI" id="CHEBI:15378"/>
        <dbReference type="ChEBI" id="CHEBI:65249"/>
        <dbReference type="ChEBI" id="CHEBI:78442"/>
        <dbReference type="ChEBI" id="CHEBI:78494"/>
        <dbReference type="ChEBI" id="CHEBI:133043"/>
        <dbReference type="EC" id="2.3.2.6"/>
    </reaction>
</comment>
<dbReference type="HAMAP" id="MF_00688">
    <property type="entry name" value="Leu_Phe_trans"/>
    <property type="match status" value="1"/>
</dbReference>
<organism evidence="5 6">
    <name type="scientific">Dickeya lacustris</name>
    <dbReference type="NCBI Taxonomy" id="2259638"/>
    <lineage>
        <taxon>Bacteria</taxon>
        <taxon>Pseudomonadati</taxon>
        <taxon>Pseudomonadota</taxon>
        <taxon>Gammaproteobacteria</taxon>
        <taxon>Enterobacterales</taxon>
        <taxon>Pectobacteriaceae</taxon>
        <taxon>Dickeya</taxon>
    </lineage>
</organism>
<dbReference type="InterPro" id="IPR042221">
    <property type="entry name" value="Leu/Phe-tRNA_Trfase_N"/>
</dbReference>
<evidence type="ECO:0000256" key="1">
    <source>
        <dbReference type="ARBA" id="ARBA00022490"/>
    </source>
</evidence>
<evidence type="ECO:0000313" key="6">
    <source>
        <dbReference type="Proteomes" id="UP001219630"/>
    </source>
</evidence>
<dbReference type="NCBIfam" id="TIGR00667">
    <property type="entry name" value="aat"/>
    <property type="match status" value="1"/>
</dbReference>
<comment type="subcellular location">
    <subcellularLocation>
        <location evidence="4">Cytoplasm</location>
    </subcellularLocation>
</comment>
<dbReference type="SUPFAM" id="SSF55729">
    <property type="entry name" value="Acyl-CoA N-acyltransferases (Nat)"/>
    <property type="match status" value="1"/>
</dbReference>
<dbReference type="InterPro" id="IPR016181">
    <property type="entry name" value="Acyl_CoA_acyltransferase"/>
</dbReference>
<dbReference type="PANTHER" id="PTHR30098:SF2">
    <property type="entry name" value="LEUCYL_PHENYLALANYL-TRNA--PROTEIN TRANSFERASE"/>
    <property type="match status" value="1"/>
</dbReference>
<evidence type="ECO:0000256" key="4">
    <source>
        <dbReference type="HAMAP-Rule" id="MF_00688"/>
    </source>
</evidence>
<dbReference type="Gene3D" id="3.30.70.3550">
    <property type="entry name" value="Leucyl/phenylalanyl-tRNA-protein transferase, N-terminal domain"/>
    <property type="match status" value="1"/>
</dbReference>
<protein>
    <recommendedName>
        <fullName evidence="4">Leucyl/phenylalanyl-tRNA--protein transferase</fullName>
        <ecNumber evidence="4">2.3.2.6</ecNumber>
    </recommendedName>
    <alternativeName>
        <fullName evidence="4">L/F-transferase</fullName>
    </alternativeName>
    <alternativeName>
        <fullName evidence="4">Leucyltransferase</fullName>
    </alternativeName>
    <alternativeName>
        <fullName evidence="4">Phenyalanyltransferase</fullName>
    </alternativeName>
</protein>
<dbReference type="InterPro" id="IPR004616">
    <property type="entry name" value="Leu/Phe-tRNA_Trfase"/>
</dbReference>
<dbReference type="Proteomes" id="UP001219630">
    <property type="component" value="Chromosome"/>
</dbReference>
<evidence type="ECO:0000256" key="2">
    <source>
        <dbReference type="ARBA" id="ARBA00022679"/>
    </source>
</evidence>
<dbReference type="EMBL" id="CP114280">
    <property type="protein sequence ID" value="WFN55882.1"/>
    <property type="molecule type" value="Genomic_DNA"/>
</dbReference>
<keyword evidence="2 4" id="KW-0808">Transferase</keyword>
<evidence type="ECO:0000256" key="3">
    <source>
        <dbReference type="ARBA" id="ARBA00023315"/>
    </source>
</evidence>
<keyword evidence="6" id="KW-1185">Reference proteome</keyword>
<keyword evidence="3 4" id="KW-0012">Acyltransferase</keyword>
<name>A0ABY8G7G2_9GAMM</name>